<dbReference type="AlphaFoldDB" id="A0A835MJ64"/>
<accession>A0A835MJ64</accession>
<dbReference type="EMBL" id="JADGMS010000015">
    <property type="protein sequence ID" value="KAF9667820.1"/>
    <property type="molecule type" value="Genomic_DNA"/>
</dbReference>
<dbReference type="OrthoDB" id="6019893at2759"/>
<sequence length="273" mass="30389">MVSNVPMPTPGKDLVLFAIENCLLSVEAPPKDGLPHFECICPVSRSPSFGILRTALEELFALCFSPAGSSKPLWDVISYMVSNLPMPTPGKDLVLFAIENCLLSVEAPSKDGLPHVAISFQSLKLSGVPDYVLISLNSASTLLCYAYKNDTVFSWNFLLDTCVVSCRKTLQLMPSTLKTFLRKRSHIPGFWEGYFEYLMEHPSSKPFLLFLESIIPNSYQKHKLAFQASQRDSVNRFEVAASMAWFPQDVIDRVNENGTPREQDSSAAGQKKL</sequence>
<dbReference type="GO" id="GO:0031410">
    <property type="term" value="C:cytoplasmic vesicle"/>
    <property type="evidence" value="ECO:0007669"/>
    <property type="project" value="TreeGrafter"/>
</dbReference>
<dbReference type="InterPro" id="IPR051696">
    <property type="entry name" value="DENN_Domain_GEFs"/>
</dbReference>
<dbReference type="GO" id="GO:0032483">
    <property type="term" value="P:regulation of Rab protein signal transduction"/>
    <property type="evidence" value="ECO:0007669"/>
    <property type="project" value="TreeGrafter"/>
</dbReference>
<keyword evidence="2" id="KW-1185">Reference proteome</keyword>
<reference evidence="1 2" key="1">
    <citation type="submission" date="2020-10" db="EMBL/GenBank/DDBJ databases">
        <title>Plant Genome Project.</title>
        <authorList>
            <person name="Zhang R.-G."/>
        </authorList>
    </citation>
    <scope>NUCLEOTIDE SEQUENCE [LARGE SCALE GENOMIC DNA]</scope>
    <source>
        <strain evidence="1">FAFU-HL-1</strain>
        <tissue evidence="1">Leaf</tissue>
    </source>
</reference>
<organism evidence="1 2">
    <name type="scientific">Salix dunnii</name>
    <dbReference type="NCBI Taxonomy" id="1413687"/>
    <lineage>
        <taxon>Eukaryota</taxon>
        <taxon>Viridiplantae</taxon>
        <taxon>Streptophyta</taxon>
        <taxon>Embryophyta</taxon>
        <taxon>Tracheophyta</taxon>
        <taxon>Spermatophyta</taxon>
        <taxon>Magnoliopsida</taxon>
        <taxon>eudicotyledons</taxon>
        <taxon>Gunneridae</taxon>
        <taxon>Pentapetalae</taxon>
        <taxon>rosids</taxon>
        <taxon>fabids</taxon>
        <taxon>Malpighiales</taxon>
        <taxon>Salicaceae</taxon>
        <taxon>Saliceae</taxon>
        <taxon>Salix</taxon>
    </lineage>
</organism>
<protein>
    <submittedName>
        <fullName evidence="1">Uncharacterized protein</fullName>
    </submittedName>
</protein>
<gene>
    <name evidence="1" type="ORF">SADUNF_Sadunf15G0063100</name>
</gene>
<dbReference type="Proteomes" id="UP000657918">
    <property type="component" value="Unassembled WGS sequence"/>
</dbReference>
<evidence type="ECO:0000313" key="2">
    <source>
        <dbReference type="Proteomes" id="UP000657918"/>
    </source>
</evidence>
<name>A0A835MJ64_9ROSI</name>
<proteinExistence type="predicted"/>
<dbReference type="PANTHER" id="PTHR12296:SF21">
    <property type="entry name" value="DENN DOMAIN-CONTAINING PROTEIN 3"/>
    <property type="match status" value="1"/>
</dbReference>
<evidence type="ECO:0000313" key="1">
    <source>
        <dbReference type="EMBL" id="KAF9667820.1"/>
    </source>
</evidence>
<comment type="caution">
    <text evidence="1">The sequence shown here is derived from an EMBL/GenBank/DDBJ whole genome shotgun (WGS) entry which is preliminary data.</text>
</comment>
<dbReference type="PANTHER" id="PTHR12296">
    <property type="entry name" value="DENN DOMAIN-CONTAINING PROTEIN 4"/>
    <property type="match status" value="1"/>
</dbReference>